<evidence type="ECO:0000256" key="5">
    <source>
        <dbReference type="ARBA" id="ARBA00023157"/>
    </source>
</evidence>
<feature type="domain" description="Ig-like" evidence="8">
    <location>
        <begin position="613"/>
        <end position="723"/>
    </location>
</feature>
<evidence type="ECO:0000256" key="1">
    <source>
        <dbReference type="ARBA" id="ARBA00004167"/>
    </source>
</evidence>
<dbReference type="InterPro" id="IPR003599">
    <property type="entry name" value="Ig_sub"/>
</dbReference>
<dbReference type="InterPro" id="IPR007110">
    <property type="entry name" value="Ig-like_dom"/>
</dbReference>
<evidence type="ECO:0000256" key="3">
    <source>
        <dbReference type="ARBA" id="ARBA00022989"/>
    </source>
</evidence>
<dbReference type="PANTHER" id="PTHR46958">
    <property type="entry name" value="B-CELL RECEPTOR CD22"/>
    <property type="match status" value="1"/>
</dbReference>
<dbReference type="GO" id="GO:0055037">
    <property type="term" value="C:recycling endosome"/>
    <property type="evidence" value="ECO:0007669"/>
    <property type="project" value="TreeGrafter"/>
</dbReference>
<protein>
    <recommendedName>
        <fullName evidence="8">Ig-like domain-containing protein</fullName>
    </recommendedName>
</protein>
<dbReference type="SMART" id="SM00408">
    <property type="entry name" value="IGc2"/>
    <property type="match status" value="7"/>
</dbReference>
<dbReference type="GO" id="GO:0005769">
    <property type="term" value="C:early endosome"/>
    <property type="evidence" value="ECO:0007669"/>
    <property type="project" value="TreeGrafter"/>
</dbReference>
<dbReference type="GO" id="GO:0009897">
    <property type="term" value="C:external side of plasma membrane"/>
    <property type="evidence" value="ECO:0007669"/>
    <property type="project" value="TreeGrafter"/>
</dbReference>
<dbReference type="SUPFAM" id="SSF48726">
    <property type="entry name" value="Immunoglobulin"/>
    <property type="match status" value="8"/>
</dbReference>
<dbReference type="Pfam" id="PF07686">
    <property type="entry name" value="V-set"/>
    <property type="match status" value="1"/>
</dbReference>
<name>A0AAV6VD87_9ARAC</name>
<keyword evidence="2 7" id="KW-0812">Transmembrane</keyword>
<feature type="domain" description="Ig-like" evidence="8">
    <location>
        <begin position="338"/>
        <end position="432"/>
    </location>
</feature>
<accession>A0AAV6VD87</accession>
<feature type="region of interest" description="Disordered" evidence="6">
    <location>
        <begin position="1200"/>
        <end position="1243"/>
    </location>
</feature>
<dbReference type="Gene3D" id="2.60.40.10">
    <property type="entry name" value="Immunoglobulins"/>
    <property type="match status" value="9"/>
</dbReference>
<evidence type="ECO:0000256" key="6">
    <source>
        <dbReference type="SAM" id="MobiDB-lite"/>
    </source>
</evidence>
<dbReference type="GO" id="GO:0033691">
    <property type="term" value="F:sialic acid binding"/>
    <property type="evidence" value="ECO:0007669"/>
    <property type="project" value="TreeGrafter"/>
</dbReference>
<keyword evidence="4 7" id="KW-0472">Membrane</keyword>
<evidence type="ECO:0000313" key="10">
    <source>
        <dbReference type="Proteomes" id="UP000827092"/>
    </source>
</evidence>
<keyword evidence="10" id="KW-1185">Reference proteome</keyword>
<dbReference type="InterPro" id="IPR013783">
    <property type="entry name" value="Ig-like_fold"/>
</dbReference>
<feature type="compositionally biased region" description="Basic and acidic residues" evidence="6">
    <location>
        <begin position="1200"/>
        <end position="1210"/>
    </location>
</feature>
<reference evidence="9 10" key="1">
    <citation type="journal article" date="2022" name="Nat. Ecol. Evol.">
        <title>A masculinizing supergene underlies an exaggerated male reproductive morph in a spider.</title>
        <authorList>
            <person name="Hendrickx F."/>
            <person name="De Corte Z."/>
            <person name="Sonet G."/>
            <person name="Van Belleghem S.M."/>
            <person name="Kostlbacher S."/>
            <person name="Vangestel C."/>
        </authorList>
    </citation>
    <scope>NUCLEOTIDE SEQUENCE [LARGE SCALE GENOMIC DNA]</scope>
    <source>
        <strain evidence="9">W744_W776</strain>
    </source>
</reference>
<dbReference type="InterPro" id="IPR036179">
    <property type="entry name" value="Ig-like_dom_sf"/>
</dbReference>
<dbReference type="GO" id="GO:0070062">
    <property type="term" value="C:extracellular exosome"/>
    <property type="evidence" value="ECO:0007669"/>
    <property type="project" value="TreeGrafter"/>
</dbReference>
<dbReference type="PANTHER" id="PTHR46958:SF1">
    <property type="entry name" value="B-CELL RECEPTOR CD22"/>
    <property type="match status" value="1"/>
</dbReference>
<dbReference type="AlphaFoldDB" id="A0AAV6VD87"/>
<gene>
    <name evidence="9" type="ORF">JTE90_003604</name>
</gene>
<comment type="subcellular location">
    <subcellularLocation>
        <location evidence="1">Membrane</location>
        <topology evidence="1">Single-pass membrane protein</topology>
    </subcellularLocation>
</comment>
<dbReference type="Pfam" id="PF08205">
    <property type="entry name" value="C2-set_2"/>
    <property type="match status" value="2"/>
</dbReference>
<dbReference type="Pfam" id="PF13927">
    <property type="entry name" value="Ig_3"/>
    <property type="match status" value="3"/>
</dbReference>
<evidence type="ECO:0000256" key="2">
    <source>
        <dbReference type="ARBA" id="ARBA00022692"/>
    </source>
</evidence>
<dbReference type="GO" id="GO:0042609">
    <property type="term" value="F:CD4 receptor binding"/>
    <property type="evidence" value="ECO:0007669"/>
    <property type="project" value="TreeGrafter"/>
</dbReference>
<feature type="domain" description="Ig-like" evidence="8">
    <location>
        <begin position="21"/>
        <end position="113"/>
    </location>
</feature>
<dbReference type="GO" id="GO:0019903">
    <property type="term" value="F:protein phosphatase binding"/>
    <property type="evidence" value="ECO:0007669"/>
    <property type="project" value="TreeGrafter"/>
</dbReference>
<sequence>MSRLSSRELEEKTSQVIGVVGSSADLPCDVDVSNCGKVYFITWTKNVSGEWKRLYLFSDAVEKPLQELNNPGRAKFHLGESTAYLRIDPLRIEDDGTYKCDVTYVQGKCPSLSFAMLTTYAPPSVPIIEKDGKASLNGSVVGPFYEGAALNLECESFGGKPTPQMFWHKGSLELDSESRVHGEKNGAFQVTSALKVSLGREDLGAKIECRVDNEAIDDPLVTWVEVDLHVGPLSLEVIGPDSPVTSGDTVDLTCTIFGAKPAANATWFNQSDVLDAVPTIRVDLSEDGTFTTVSRVSVVVSRHDHQGTYYCKGANSVLQSKGEAPLLKSLDLQVLHPPAVVMQPPGGVIVNESATAVIYCTYEANPSDVSDVVWYHEGKRLAVPTQGKYEESDAGYPTLTIRDVRKEDRGMYTCSLSNAVGRGNATNEAELNVLFPPRVEATISPEGVKEGESVSLFCDLVEGNPQNLLSVRWFKGDEMLHETTEREIVWVGVTRNTSGVYRCEGENKAGWGDKSEPEELVVHYLPGPAELRDSPALKGETSSLQCIVEDLGLPVASVYRWERDGGLLATTSSENYTTEVHRVNSKGNYSCSAVNEVGVGPKGFKHIPVYAPPTFIRDLPDIRGAARDAPFISFECRVECEPLCEVLWTKDGERVSNSDLYVVRNRIMPEEASHNRFRSVESKLLFNMTAWPGRRLQRDRDRANYTCHSTPNSVGDGVSSSMLFLVEYAPESLSLSEGVVRVEEGSTPPAVECSASSWPASTFLWLRGDMVLARDDTLAFNDTVTRDADGEYVCVAENRHGRAQIELKLEVMYKPECSISESTNEHRASVLVCRADGFPTKINFTWSKDNETLDDEFDMELDDHSVYVLPADSQQRYGLYVCVAINDVGESEPCTLMVTGPGLAGWHAEFGDKNVLVIAAVIGSIAILFVLAIIIIILIMRKRRLRNFSSSPGKAPLGSAVGGGDSLYQNVAGGPAKQNGPSAPDAEGNTMYENMPFHRQGHALPYPLFQQHPQPVPFASSRMRQSLPTDFSRAYQNVLYCRQPQYSSGDRGWSSSPCPQHGAVVPESPEWAEVVPPQHARKNGGAPPSAQLKSSSPVIYADLAQLPFQQPQPASKQLTKYATLKFTADAAKGIHTAEEKTLFLRNLLLFLFRTNLKIRDSMEYSILQSESSFSHFAHSPQPYRPDSSDEMVYADLYDDVKSGKVPDPRMKPPLPPKGIGKKPKEPPLPPKTKKGGIFDALGI</sequence>
<keyword evidence="5" id="KW-1015">Disulfide bond</keyword>
<feature type="region of interest" description="Disordered" evidence="6">
    <location>
        <begin position="970"/>
        <end position="993"/>
    </location>
</feature>
<dbReference type="EMBL" id="JAFNEN010000111">
    <property type="protein sequence ID" value="KAG8194003.1"/>
    <property type="molecule type" value="Genomic_DNA"/>
</dbReference>
<feature type="domain" description="Ig-like" evidence="8">
    <location>
        <begin position="730"/>
        <end position="810"/>
    </location>
</feature>
<evidence type="ECO:0000256" key="7">
    <source>
        <dbReference type="SAM" id="Phobius"/>
    </source>
</evidence>
<dbReference type="InterPro" id="IPR013162">
    <property type="entry name" value="CD80_C2-set"/>
</dbReference>
<organism evidence="9 10">
    <name type="scientific">Oedothorax gibbosus</name>
    <dbReference type="NCBI Taxonomy" id="931172"/>
    <lineage>
        <taxon>Eukaryota</taxon>
        <taxon>Metazoa</taxon>
        <taxon>Ecdysozoa</taxon>
        <taxon>Arthropoda</taxon>
        <taxon>Chelicerata</taxon>
        <taxon>Arachnida</taxon>
        <taxon>Araneae</taxon>
        <taxon>Araneomorphae</taxon>
        <taxon>Entelegynae</taxon>
        <taxon>Araneoidea</taxon>
        <taxon>Linyphiidae</taxon>
        <taxon>Erigoninae</taxon>
        <taxon>Oedothorax</taxon>
    </lineage>
</organism>
<feature type="domain" description="Ig-like" evidence="8">
    <location>
        <begin position="526"/>
        <end position="595"/>
    </location>
</feature>
<feature type="domain" description="Ig-like" evidence="8">
    <location>
        <begin position="232"/>
        <end position="331"/>
    </location>
</feature>
<feature type="transmembrane region" description="Helical" evidence="7">
    <location>
        <begin position="915"/>
        <end position="940"/>
    </location>
</feature>
<feature type="domain" description="Ig-like" evidence="8">
    <location>
        <begin position="815"/>
        <end position="899"/>
    </location>
</feature>
<dbReference type="GO" id="GO:0050859">
    <property type="term" value="P:negative regulation of B cell receptor signaling pathway"/>
    <property type="evidence" value="ECO:0007669"/>
    <property type="project" value="TreeGrafter"/>
</dbReference>
<dbReference type="InterPro" id="IPR003598">
    <property type="entry name" value="Ig_sub2"/>
</dbReference>
<proteinExistence type="predicted"/>
<feature type="domain" description="Ig-like" evidence="8">
    <location>
        <begin position="123"/>
        <end position="222"/>
    </location>
</feature>
<keyword evidence="3 7" id="KW-1133">Transmembrane helix</keyword>
<dbReference type="SMART" id="SM00409">
    <property type="entry name" value="IG"/>
    <property type="match status" value="8"/>
</dbReference>
<dbReference type="Proteomes" id="UP000827092">
    <property type="component" value="Unassembled WGS sequence"/>
</dbReference>
<dbReference type="SMART" id="SM00406">
    <property type="entry name" value="IGv"/>
    <property type="match status" value="2"/>
</dbReference>
<dbReference type="PROSITE" id="PS50835">
    <property type="entry name" value="IG_LIKE"/>
    <property type="match status" value="9"/>
</dbReference>
<feature type="domain" description="Ig-like" evidence="8">
    <location>
        <begin position="437"/>
        <end position="523"/>
    </location>
</feature>
<evidence type="ECO:0000259" key="8">
    <source>
        <dbReference type="PROSITE" id="PS50835"/>
    </source>
</evidence>
<comment type="caution">
    <text evidence="9">The sequence shown here is derived from an EMBL/GenBank/DDBJ whole genome shotgun (WGS) entry which is preliminary data.</text>
</comment>
<evidence type="ECO:0000313" key="9">
    <source>
        <dbReference type="EMBL" id="KAG8194003.1"/>
    </source>
</evidence>
<evidence type="ECO:0000256" key="4">
    <source>
        <dbReference type="ARBA" id="ARBA00023136"/>
    </source>
</evidence>
<dbReference type="InterPro" id="IPR013106">
    <property type="entry name" value="Ig_V-set"/>
</dbReference>